<evidence type="ECO:0000313" key="2">
    <source>
        <dbReference type="EMBL" id="KAK7353712.1"/>
    </source>
</evidence>
<organism evidence="2 3">
    <name type="scientific">Phaseolus coccineus</name>
    <name type="common">Scarlet runner bean</name>
    <name type="synonym">Phaseolus multiflorus</name>
    <dbReference type="NCBI Taxonomy" id="3886"/>
    <lineage>
        <taxon>Eukaryota</taxon>
        <taxon>Viridiplantae</taxon>
        <taxon>Streptophyta</taxon>
        <taxon>Embryophyta</taxon>
        <taxon>Tracheophyta</taxon>
        <taxon>Spermatophyta</taxon>
        <taxon>Magnoliopsida</taxon>
        <taxon>eudicotyledons</taxon>
        <taxon>Gunneridae</taxon>
        <taxon>Pentapetalae</taxon>
        <taxon>rosids</taxon>
        <taxon>fabids</taxon>
        <taxon>Fabales</taxon>
        <taxon>Fabaceae</taxon>
        <taxon>Papilionoideae</taxon>
        <taxon>50 kb inversion clade</taxon>
        <taxon>NPAAA clade</taxon>
        <taxon>indigoferoid/millettioid clade</taxon>
        <taxon>Phaseoleae</taxon>
        <taxon>Phaseolus</taxon>
    </lineage>
</organism>
<name>A0AAN9MFY0_PHACN</name>
<dbReference type="EMBL" id="JAYMYR010000007">
    <property type="protein sequence ID" value="KAK7353712.1"/>
    <property type="molecule type" value="Genomic_DNA"/>
</dbReference>
<comment type="caution">
    <text evidence="2">The sequence shown here is derived from an EMBL/GenBank/DDBJ whole genome shotgun (WGS) entry which is preliminary data.</text>
</comment>
<evidence type="ECO:0000313" key="3">
    <source>
        <dbReference type="Proteomes" id="UP001374584"/>
    </source>
</evidence>
<sequence length="248" mass="26704">MPSTSRSPGTTTSTSRSRGGRHPAPADRAGGDTQHQRIAGATPSTSRSRAGVTQKIAGGRCPAPADRRGDAQHQQIAGGDAQQIAGAIALSPHPYYAIRSCNEGEGSSYTNVDSQTSQNSILAIGESGELSQLGRRPEDSVEVEEIAEDGLKTPTTVRRLRDLWESGEVTVCPRWRSNGGLGSIHYGTNSDSRLSRLSQVESDNDIIHCNNRLKLEEYFAESARIWELGKHLGMKCSGNEEDVIRHAL</sequence>
<feature type="region of interest" description="Disordered" evidence="1">
    <location>
        <begin position="1"/>
        <end position="74"/>
    </location>
</feature>
<accession>A0AAN9MFY0</accession>
<protein>
    <submittedName>
        <fullName evidence="2">Uncharacterized protein</fullName>
    </submittedName>
</protein>
<gene>
    <name evidence="2" type="ORF">VNO80_19163</name>
</gene>
<evidence type="ECO:0000256" key="1">
    <source>
        <dbReference type="SAM" id="MobiDB-lite"/>
    </source>
</evidence>
<feature type="compositionally biased region" description="Low complexity" evidence="1">
    <location>
        <begin position="1"/>
        <end position="17"/>
    </location>
</feature>
<dbReference type="Proteomes" id="UP001374584">
    <property type="component" value="Unassembled WGS sequence"/>
</dbReference>
<reference evidence="2 3" key="1">
    <citation type="submission" date="2024-01" db="EMBL/GenBank/DDBJ databases">
        <title>The genomes of 5 underutilized Papilionoideae crops provide insights into root nodulation and disease resistanc.</title>
        <authorList>
            <person name="Jiang F."/>
        </authorList>
    </citation>
    <scope>NUCLEOTIDE SEQUENCE [LARGE SCALE GENOMIC DNA]</scope>
    <source>
        <strain evidence="2">JINMINGXINNONG_FW02</strain>
        <tissue evidence="2">Leaves</tissue>
    </source>
</reference>
<proteinExistence type="predicted"/>
<dbReference type="AlphaFoldDB" id="A0AAN9MFY0"/>
<keyword evidence="3" id="KW-1185">Reference proteome</keyword>